<comment type="similarity">
    <text evidence="2">Belongs to the EamA transporter family.</text>
</comment>
<dbReference type="AlphaFoldDB" id="A0A2S0RCS6"/>
<evidence type="ECO:0000256" key="4">
    <source>
        <dbReference type="ARBA" id="ARBA00022989"/>
    </source>
</evidence>
<dbReference type="EMBL" id="CP028811">
    <property type="protein sequence ID" value="AWA29058.1"/>
    <property type="molecule type" value="Genomic_DNA"/>
</dbReference>
<gene>
    <name evidence="8" type="ORF">HYN48_02565</name>
</gene>
<keyword evidence="5 6" id="KW-0472">Membrane</keyword>
<dbReference type="PANTHER" id="PTHR32322">
    <property type="entry name" value="INNER MEMBRANE TRANSPORTER"/>
    <property type="match status" value="1"/>
</dbReference>
<feature type="transmembrane region" description="Helical" evidence="6">
    <location>
        <begin position="268"/>
        <end position="286"/>
    </location>
</feature>
<dbReference type="RefSeq" id="WP_108369644.1">
    <property type="nucleotide sequence ID" value="NZ_CP028811.1"/>
</dbReference>
<dbReference type="SUPFAM" id="SSF103481">
    <property type="entry name" value="Multidrug resistance efflux transporter EmrE"/>
    <property type="match status" value="2"/>
</dbReference>
<feature type="domain" description="EamA" evidence="7">
    <location>
        <begin position="152"/>
        <end position="286"/>
    </location>
</feature>
<keyword evidence="4 6" id="KW-1133">Transmembrane helix</keyword>
<protein>
    <submittedName>
        <fullName evidence="8">Permease</fullName>
    </submittedName>
</protein>
<feature type="transmembrane region" description="Helical" evidence="6">
    <location>
        <begin position="9"/>
        <end position="29"/>
    </location>
</feature>
<feature type="transmembrane region" description="Helical" evidence="6">
    <location>
        <begin position="66"/>
        <end position="85"/>
    </location>
</feature>
<feature type="transmembrane region" description="Helical" evidence="6">
    <location>
        <begin position="149"/>
        <end position="169"/>
    </location>
</feature>
<evidence type="ECO:0000313" key="8">
    <source>
        <dbReference type="EMBL" id="AWA29058.1"/>
    </source>
</evidence>
<comment type="subcellular location">
    <subcellularLocation>
        <location evidence="1">Membrane</location>
        <topology evidence="1">Multi-pass membrane protein</topology>
    </subcellularLocation>
</comment>
<feature type="transmembrane region" description="Helical" evidence="6">
    <location>
        <begin position="215"/>
        <end position="236"/>
    </location>
</feature>
<feature type="transmembrane region" description="Helical" evidence="6">
    <location>
        <begin position="123"/>
        <end position="143"/>
    </location>
</feature>
<evidence type="ECO:0000259" key="7">
    <source>
        <dbReference type="Pfam" id="PF00892"/>
    </source>
</evidence>
<evidence type="ECO:0000313" key="9">
    <source>
        <dbReference type="Proteomes" id="UP000244193"/>
    </source>
</evidence>
<dbReference type="PANTHER" id="PTHR32322:SF2">
    <property type="entry name" value="EAMA DOMAIN-CONTAINING PROTEIN"/>
    <property type="match status" value="1"/>
</dbReference>
<dbReference type="Pfam" id="PF00892">
    <property type="entry name" value="EamA"/>
    <property type="match status" value="2"/>
</dbReference>
<organism evidence="8 9">
    <name type="scientific">Flavobacterium magnum</name>
    <dbReference type="NCBI Taxonomy" id="2162713"/>
    <lineage>
        <taxon>Bacteria</taxon>
        <taxon>Pseudomonadati</taxon>
        <taxon>Bacteroidota</taxon>
        <taxon>Flavobacteriia</taxon>
        <taxon>Flavobacteriales</taxon>
        <taxon>Flavobacteriaceae</taxon>
        <taxon>Flavobacterium</taxon>
    </lineage>
</organism>
<dbReference type="InterPro" id="IPR037185">
    <property type="entry name" value="EmrE-like"/>
</dbReference>
<evidence type="ECO:0000256" key="1">
    <source>
        <dbReference type="ARBA" id="ARBA00004141"/>
    </source>
</evidence>
<feature type="transmembrane region" description="Helical" evidence="6">
    <location>
        <begin position="181"/>
        <end position="203"/>
    </location>
</feature>
<feature type="transmembrane region" description="Helical" evidence="6">
    <location>
        <begin position="35"/>
        <end position="54"/>
    </location>
</feature>
<accession>A0A2S0RCS6</accession>
<evidence type="ECO:0000256" key="5">
    <source>
        <dbReference type="ARBA" id="ARBA00023136"/>
    </source>
</evidence>
<reference evidence="8 9" key="1">
    <citation type="submission" date="2018-04" db="EMBL/GenBank/DDBJ databases">
        <title>Genome sequencing of Flavobacterium sp. HYN0048.</title>
        <authorList>
            <person name="Yi H."/>
            <person name="Baek C."/>
        </authorList>
    </citation>
    <scope>NUCLEOTIDE SEQUENCE [LARGE SCALE GENOMIC DNA]</scope>
    <source>
        <strain evidence="8 9">HYN0048</strain>
    </source>
</reference>
<dbReference type="OrthoDB" id="1117213at2"/>
<feature type="transmembrane region" description="Helical" evidence="6">
    <location>
        <begin position="243"/>
        <end position="262"/>
    </location>
</feature>
<evidence type="ECO:0000256" key="3">
    <source>
        <dbReference type="ARBA" id="ARBA00022692"/>
    </source>
</evidence>
<name>A0A2S0RCS6_9FLAO</name>
<sequence length="288" mass="31081">MKPTNTKWIFLFALALIWGSSFILILKGLDGLTPIQLGALRIAVAGVFTLLIGFRKLSQIPRRQWGILALTGLLGNFFPAFLFALGETKINSSVSAVLNSLTPLNTLLLGLLVFGMNYHKKQILGVVIGFLGSCLLVFCGDSDSGGSNYSYAIFLVAATMCYGINVNLVKKYLSDLNPLTIAAGNFAVMILPAFAILGFTGFFDVIHQAEVGKAALYVTVLGIMGTGVSNLLFYRLIQISSPVFATSVTYLIPIVAFFWGFLNDERLTPFQILGALVILGGVYLSSKK</sequence>
<dbReference type="GO" id="GO:0016020">
    <property type="term" value="C:membrane"/>
    <property type="evidence" value="ECO:0007669"/>
    <property type="project" value="UniProtKB-SubCell"/>
</dbReference>
<evidence type="ECO:0000256" key="6">
    <source>
        <dbReference type="SAM" id="Phobius"/>
    </source>
</evidence>
<dbReference type="KEGG" id="fmg:HYN48_02565"/>
<keyword evidence="3 6" id="KW-0812">Transmembrane</keyword>
<proteinExistence type="inferred from homology"/>
<keyword evidence="9" id="KW-1185">Reference proteome</keyword>
<feature type="domain" description="EamA" evidence="7">
    <location>
        <begin position="9"/>
        <end position="137"/>
    </location>
</feature>
<dbReference type="InterPro" id="IPR050638">
    <property type="entry name" value="AA-Vitamin_Transporters"/>
</dbReference>
<dbReference type="InterPro" id="IPR000620">
    <property type="entry name" value="EamA_dom"/>
</dbReference>
<evidence type="ECO:0000256" key="2">
    <source>
        <dbReference type="ARBA" id="ARBA00007362"/>
    </source>
</evidence>
<feature type="transmembrane region" description="Helical" evidence="6">
    <location>
        <begin position="97"/>
        <end position="116"/>
    </location>
</feature>
<dbReference type="Proteomes" id="UP000244193">
    <property type="component" value="Chromosome"/>
</dbReference>